<evidence type="ECO:0000256" key="5">
    <source>
        <dbReference type="ARBA" id="ARBA00023125"/>
    </source>
</evidence>
<dbReference type="Proteomes" id="UP000525078">
    <property type="component" value="Unassembled WGS sequence"/>
</dbReference>
<dbReference type="GO" id="GO:0003700">
    <property type="term" value="F:DNA-binding transcription factor activity"/>
    <property type="evidence" value="ECO:0007669"/>
    <property type="project" value="InterPro"/>
</dbReference>
<name>A0A7J6HKW6_CANSA</name>
<reference evidence="12 13" key="1">
    <citation type="journal article" date="2020" name="bioRxiv">
        <title>Sequence and annotation of 42 cannabis genomes reveals extensive copy number variation in cannabinoid synthesis and pathogen resistance genes.</title>
        <authorList>
            <person name="Mckernan K.J."/>
            <person name="Helbert Y."/>
            <person name="Kane L.T."/>
            <person name="Ebling H."/>
            <person name="Zhang L."/>
            <person name="Liu B."/>
            <person name="Eaton Z."/>
            <person name="Mclaughlin S."/>
            <person name="Kingan S."/>
            <person name="Baybayan P."/>
            <person name="Concepcion G."/>
            <person name="Jordan M."/>
            <person name="Riva A."/>
            <person name="Barbazuk W."/>
            <person name="Harkins T."/>
        </authorList>
    </citation>
    <scope>NUCLEOTIDE SEQUENCE [LARGE SCALE GENOMIC DNA]</scope>
    <source>
        <strain evidence="12 13">cv. Jamaican Lion 4</strain>
        <strain evidence="11">Father</strain>
        <strain evidence="10">Mother</strain>
        <tissue evidence="11">Leaf</tissue>
    </source>
</reference>
<dbReference type="AlphaFoldDB" id="A0A7J6HKW6"/>
<feature type="compositionally biased region" description="Low complexity" evidence="8">
    <location>
        <begin position="25"/>
        <end position="39"/>
    </location>
</feature>
<evidence type="ECO:0000256" key="8">
    <source>
        <dbReference type="SAM" id="MobiDB-lite"/>
    </source>
</evidence>
<dbReference type="GO" id="GO:0003677">
    <property type="term" value="F:DNA binding"/>
    <property type="evidence" value="ECO:0007669"/>
    <property type="project" value="UniProtKB-KW"/>
</dbReference>
<evidence type="ECO:0000256" key="1">
    <source>
        <dbReference type="ARBA" id="ARBA00004123"/>
    </source>
</evidence>
<evidence type="ECO:0000256" key="7">
    <source>
        <dbReference type="ARBA" id="ARBA00023242"/>
    </source>
</evidence>
<gene>
    <name evidence="10" type="ORF">F8388_020430</name>
    <name evidence="11" type="ORF">G4B88_028057</name>
</gene>
<evidence type="ECO:0000313" key="13">
    <source>
        <dbReference type="Proteomes" id="UP000583929"/>
    </source>
</evidence>
<organism evidence="11 13">
    <name type="scientific">Cannabis sativa</name>
    <name type="common">Hemp</name>
    <name type="synonym">Marijuana</name>
    <dbReference type="NCBI Taxonomy" id="3483"/>
    <lineage>
        <taxon>Eukaryota</taxon>
        <taxon>Viridiplantae</taxon>
        <taxon>Streptophyta</taxon>
        <taxon>Embryophyta</taxon>
        <taxon>Tracheophyta</taxon>
        <taxon>Spermatophyta</taxon>
        <taxon>Magnoliopsida</taxon>
        <taxon>eudicotyledons</taxon>
        <taxon>Gunneridae</taxon>
        <taxon>Pentapetalae</taxon>
        <taxon>rosids</taxon>
        <taxon>fabids</taxon>
        <taxon>Rosales</taxon>
        <taxon>Cannabaceae</taxon>
        <taxon>Cannabis</taxon>
    </lineage>
</organism>
<protein>
    <recommendedName>
        <fullName evidence="9">BZIP domain-containing protein</fullName>
    </recommendedName>
</protein>
<feature type="region of interest" description="Disordered" evidence="8">
    <location>
        <begin position="19"/>
        <end position="66"/>
    </location>
</feature>
<sequence length="290" mass="32778">MELGDELIEGIDWNALLEWEPPVLTTDSSTSSPSSDPSSWIDEIENLLMKEDDQETTDPNPDHEEDNEFCQNFLADILVESPANDSDEVHTAAENDANVFSDGNCNSGEEAVATEVDNQDADDPVSKKRRRQVRNRDAAVRSRERKKMYVKELEMKSKYLEGECRRLGRLLQFCYAENQALRIASSSCYAFGGSTTTKQESAVLFLESLLLGSLLWLVVGTITCLFTLPLTPPQQKLLLNQNQEQDLTKSRSENYGFSIQSFVKSRRCKSSWPKMKSPPTFQFHASLQVF</sequence>
<evidence type="ECO:0000256" key="6">
    <source>
        <dbReference type="ARBA" id="ARBA00023163"/>
    </source>
</evidence>
<dbReference type="GO" id="GO:0005789">
    <property type="term" value="C:endoplasmic reticulum membrane"/>
    <property type="evidence" value="ECO:0007669"/>
    <property type="project" value="UniProtKB-SubCell"/>
</dbReference>
<accession>A0A7J6HKW6</accession>
<dbReference type="GO" id="GO:0005634">
    <property type="term" value="C:nucleus"/>
    <property type="evidence" value="ECO:0007669"/>
    <property type="project" value="UniProtKB-SubCell"/>
</dbReference>
<dbReference type="Pfam" id="PF00170">
    <property type="entry name" value="bZIP_1"/>
    <property type="match status" value="1"/>
</dbReference>
<keyword evidence="5" id="KW-0238">DNA-binding</keyword>
<dbReference type="PROSITE" id="PS50217">
    <property type="entry name" value="BZIP"/>
    <property type="match status" value="1"/>
</dbReference>
<feature type="domain" description="BZIP" evidence="9">
    <location>
        <begin position="125"/>
        <end position="167"/>
    </location>
</feature>
<dbReference type="Proteomes" id="UP000583929">
    <property type="component" value="Unassembled WGS sequence"/>
</dbReference>
<evidence type="ECO:0000256" key="4">
    <source>
        <dbReference type="ARBA" id="ARBA00023015"/>
    </source>
</evidence>
<evidence type="ECO:0000256" key="2">
    <source>
        <dbReference type="ARBA" id="ARBA00004389"/>
    </source>
</evidence>
<dbReference type="Gene3D" id="1.20.5.170">
    <property type="match status" value="1"/>
</dbReference>
<comment type="subcellular location">
    <subcellularLocation>
        <location evidence="2">Endoplasmic reticulum membrane</location>
        <topology evidence="2">Single-pass membrane protein</topology>
    </subcellularLocation>
    <subcellularLocation>
        <location evidence="1">Nucleus</location>
    </subcellularLocation>
</comment>
<dbReference type="InterPro" id="IPR046347">
    <property type="entry name" value="bZIP_sf"/>
</dbReference>
<keyword evidence="7" id="KW-0539">Nucleus</keyword>
<comment type="caution">
    <text evidence="11">The sequence shown here is derived from an EMBL/GenBank/DDBJ whole genome shotgun (WGS) entry which is preliminary data.</text>
</comment>
<proteinExistence type="inferred from homology"/>
<evidence type="ECO:0000313" key="10">
    <source>
        <dbReference type="EMBL" id="KAF4394605.1"/>
    </source>
</evidence>
<dbReference type="SMART" id="SM00338">
    <property type="entry name" value="BRLZ"/>
    <property type="match status" value="1"/>
</dbReference>
<keyword evidence="6" id="KW-0804">Transcription</keyword>
<evidence type="ECO:0000313" key="11">
    <source>
        <dbReference type="EMBL" id="KAF4395887.1"/>
    </source>
</evidence>
<dbReference type="PANTHER" id="PTHR47416">
    <property type="entry name" value="BASIC-LEUCINE ZIPPER TRANSCRIPTION FACTOR F-RELATED"/>
    <property type="match status" value="1"/>
</dbReference>
<dbReference type="EMBL" id="JAATIP010000010">
    <property type="protein sequence ID" value="KAF4394605.1"/>
    <property type="molecule type" value="Genomic_DNA"/>
</dbReference>
<evidence type="ECO:0000259" key="9">
    <source>
        <dbReference type="PROSITE" id="PS50217"/>
    </source>
</evidence>
<dbReference type="EMBL" id="JAATIQ010000038">
    <property type="protein sequence ID" value="KAF4395887.1"/>
    <property type="molecule type" value="Genomic_DNA"/>
</dbReference>
<keyword evidence="13" id="KW-1185">Reference proteome</keyword>
<feature type="region of interest" description="Disordered" evidence="8">
    <location>
        <begin position="113"/>
        <end position="142"/>
    </location>
</feature>
<comment type="similarity">
    <text evidence="3">Belongs to the bZIP family.</text>
</comment>
<evidence type="ECO:0000313" key="12">
    <source>
        <dbReference type="Proteomes" id="UP000525078"/>
    </source>
</evidence>
<evidence type="ECO:0000256" key="3">
    <source>
        <dbReference type="ARBA" id="ARBA00007163"/>
    </source>
</evidence>
<dbReference type="InterPro" id="IPR004827">
    <property type="entry name" value="bZIP"/>
</dbReference>
<dbReference type="SUPFAM" id="SSF57959">
    <property type="entry name" value="Leucine zipper domain"/>
    <property type="match status" value="1"/>
</dbReference>
<dbReference type="PROSITE" id="PS00036">
    <property type="entry name" value="BZIP_BASIC"/>
    <property type="match status" value="1"/>
</dbReference>
<dbReference type="PANTHER" id="PTHR47416:SF8">
    <property type="entry name" value="BASIC-LEUCINE ZIPPER TRANSCRIPTION FACTOR E-RELATED"/>
    <property type="match status" value="1"/>
</dbReference>
<keyword evidence="4" id="KW-0805">Transcription regulation</keyword>
<dbReference type="CDD" id="cd14704">
    <property type="entry name" value="bZIP_HY5-like"/>
    <property type="match status" value="1"/>
</dbReference>